<sequence length="73" mass="8193">MPPLKWLEGGGNSWGSVFIHLRKAHALQRFTTINLGSRCKVVALETKNSCIPFYGEKRLCCANHSLELLICYA</sequence>
<dbReference type="AlphaFoldDB" id="A0AAV4PZQ8"/>
<keyword evidence="2" id="KW-1185">Reference proteome</keyword>
<dbReference type="EMBL" id="BPLR01005357">
    <property type="protein sequence ID" value="GIY01689.1"/>
    <property type="molecule type" value="Genomic_DNA"/>
</dbReference>
<comment type="caution">
    <text evidence="1">The sequence shown here is derived from an EMBL/GenBank/DDBJ whole genome shotgun (WGS) entry which is preliminary data.</text>
</comment>
<name>A0AAV4PZQ8_CAEEX</name>
<accession>A0AAV4PZQ8</accession>
<protein>
    <submittedName>
        <fullName evidence="1">Uncharacterized protein</fullName>
    </submittedName>
</protein>
<evidence type="ECO:0000313" key="2">
    <source>
        <dbReference type="Proteomes" id="UP001054945"/>
    </source>
</evidence>
<reference evidence="1 2" key="1">
    <citation type="submission" date="2021-06" db="EMBL/GenBank/DDBJ databases">
        <title>Caerostris extrusa draft genome.</title>
        <authorList>
            <person name="Kono N."/>
            <person name="Arakawa K."/>
        </authorList>
    </citation>
    <scope>NUCLEOTIDE SEQUENCE [LARGE SCALE GENOMIC DNA]</scope>
</reference>
<dbReference type="Proteomes" id="UP001054945">
    <property type="component" value="Unassembled WGS sequence"/>
</dbReference>
<proteinExistence type="predicted"/>
<evidence type="ECO:0000313" key="1">
    <source>
        <dbReference type="EMBL" id="GIY01689.1"/>
    </source>
</evidence>
<organism evidence="1 2">
    <name type="scientific">Caerostris extrusa</name>
    <name type="common">Bark spider</name>
    <name type="synonym">Caerostris bankana</name>
    <dbReference type="NCBI Taxonomy" id="172846"/>
    <lineage>
        <taxon>Eukaryota</taxon>
        <taxon>Metazoa</taxon>
        <taxon>Ecdysozoa</taxon>
        <taxon>Arthropoda</taxon>
        <taxon>Chelicerata</taxon>
        <taxon>Arachnida</taxon>
        <taxon>Araneae</taxon>
        <taxon>Araneomorphae</taxon>
        <taxon>Entelegynae</taxon>
        <taxon>Araneoidea</taxon>
        <taxon>Araneidae</taxon>
        <taxon>Caerostris</taxon>
    </lineage>
</organism>
<gene>
    <name evidence="1" type="ORF">CEXT_532081</name>
</gene>